<dbReference type="GO" id="GO:0005615">
    <property type="term" value="C:extracellular space"/>
    <property type="evidence" value="ECO:0007669"/>
    <property type="project" value="UniProtKB-KW"/>
</dbReference>
<feature type="compositionally biased region" description="Basic and acidic residues" evidence="10">
    <location>
        <begin position="45"/>
        <end position="58"/>
    </location>
</feature>
<keyword evidence="4" id="KW-0202">Cytokine</keyword>
<dbReference type="PANTHER" id="PTHR28676">
    <property type="entry name" value="ALK AND LTK LIGAND 2-RELATED"/>
    <property type="match status" value="1"/>
</dbReference>
<dbReference type="Proteomes" id="UP000007635">
    <property type="component" value="Unassembled WGS sequence"/>
</dbReference>
<dbReference type="GO" id="GO:0005886">
    <property type="term" value="C:plasma membrane"/>
    <property type="evidence" value="ECO:0007669"/>
    <property type="project" value="UniProtKB-SubCell"/>
</dbReference>
<dbReference type="GO" id="GO:0070374">
    <property type="term" value="P:positive regulation of ERK1 and ERK2 cascade"/>
    <property type="evidence" value="ECO:0007669"/>
    <property type="project" value="TreeGrafter"/>
</dbReference>
<dbReference type="CTD" id="100329254"/>
<evidence type="ECO:0000256" key="7">
    <source>
        <dbReference type="ARBA" id="ARBA00023136"/>
    </source>
</evidence>
<keyword evidence="5" id="KW-0964">Secreted</keyword>
<dbReference type="PANTHER" id="PTHR28676:SF2">
    <property type="entry name" value="ALK AND LTK LIGAND 2"/>
    <property type="match status" value="1"/>
</dbReference>
<feature type="region of interest" description="Disordered" evidence="10">
    <location>
        <begin position="33"/>
        <end position="58"/>
    </location>
</feature>
<evidence type="ECO:0000256" key="10">
    <source>
        <dbReference type="SAM" id="MobiDB-lite"/>
    </source>
</evidence>
<proteinExistence type="inferred from homology"/>
<feature type="signal peptide" evidence="11">
    <location>
        <begin position="1"/>
        <end position="32"/>
    </location>
</feature>
<keyword evidence="13" id="KW-1185">Reference proteome</keyword>
<evidence type="ECO:0000256" key="1">
    <source>
        <dbReference type="ARBA" id="ARBA00004236"/>
    </source>
</evidence>
<evidence type="ECO:0000256" key="5">
    <source>
        <dbReference type="ARBA" id="ARBA00022525"/>
    </source>
</evidence>
<keyword evidence="8" id="KW-1015">Disulfide bond</keyword>
<dbReference type="RefSeq" id="XP_040025869.1">
    <property type="nucleotide sequence ID" value="XM_040169935.1"/>
</dbReference>
<dbReference type="InterPro" id="IPR029364">
    <property type="entry name" value="ALKL1/2"/>
</dbReference>
<dbReference type="Ensembl" id="ENSGACT00000041452.1">
    <property type="protein sequence ID" value="ENSGACP00000043302.1"/>
    <property type="gene ID" value="ENSGACG00000025226.1"/>
</dbReference>
<evidence type="ECO:0000256" key="9">
    <source>
        <dbReference type="ARBA" id="ARBA00033741"/>
    </source>
</evidence>
<dbReference type="KEGG" id="gat:120814857"/>
<name>A0AAQ4PX47_GASAC</name>
<evidence type="ECO:0000313" key="12">
    <source>
        <dbReference type="Ensembl" id="ENSGACP00000043302.1"/>
    </source>
</evidence>
<evidence type="ECO:0000256" key="11">
    <source>
        <dbReference type="SAM" id="SignalP"/>
    </source>
</evidence>
<dbReference type="AlphaFoldDB" id="A0AAQ4PX47"/>
<dbReference type="Pfam" id="PF15129">
    <property type="entry name" value="ALKL1_2"/>
    <property type="match status" value="1"/>
</dbReference>
<feature type="compositionally biased region" description="Polar residues" evidence="10">
    <location>
        <begin position="127"/>
        <end position="146"/>
    </location>
</feature>
<dbReference type="GO" id="GO:0070378">
    <property type="term" value="P:positive regulation of ERK5 cascade"/>
    <property type="evidence" value="ECO:0007669"/>
    <property type="project" value="TreeGrafter"/>
</dbReference>
<evidence type="ECO:0008006" key="14">
    <source>
        <dbReference type="Google" id="ProtNLM"/>
    </source>
</evidence>
<dbReference type="PROSITE" id="PS51257">
    <property type="entry name" value="PROKAR_LIPOPROTEIN"/>
    <property type="match status" value="1"/>
</dbReference>
<evidence type="ECO:0000256" key="6">
    <source>
        <dbReference type="ARBA" id="ARBA00022729"/>
    </source>
</evidence>
<comment type="similarity">
    <text evidence="9">Belongs to the ALKAL family.</text>
</comment>
<keyword evidence="7" id="KW-0472">Membrane</keyword>
<dbReference type="GeneTree" id="ENSGT00940000159969"/>
<keyword evidence="6 11" id="KW-0732">Signal</keyword>
<evidence type="ECO:0000256" key="8">
    <source>
        <dbReference type="ARBA" id="ARBA00023157"/>
    </source>
</evidence>
<protein>
    <recommendedName>
        <fullName evidence="14">ALK and LTK ligand 1</fullName>
    </recommendedName>
</protein>
<dbReference type="GO" id="GO:0030298">
    <property type="term" value="F:receptor signaling protein tyrosine kinase activator activity"/>
    <property type="evidence" value="ECO:0007669"/>
    <property type="project" value="InterPro"/>
</dbReference>
<keyword evidence="3" id="KW-1003">Cell membrane</keyword>
<reference evidence="12 13" key="1">
    <citation type="journal article" date="2021" name="G3 (Bethesda)">
        <title>Improved contiguity of the threespine stickleback genome using long-read sequencing.</title>
        <authorList>
            <person name="Nath S."/>
            <person name="Shaw D.E."/>
            <person name="White M.A."/>
        </authorList>
    </citation>
    <scope>NUCLEOTIDE SEQUENCE [LARGE SCALE GENOMIC DNA]</scope>
    <source>
        <strain evidence="12 13">Lake Benthic</strain>
    </source>
</reference>
<evidence type="ECO:0000313" key="13">
    <source>
        <dbReference type="Proteomes" id="UP000007635"/>
    </source>
</evidence>
<feature type="chain" id="PRO_5043029232" description="ALK and LTK ligand 1" evidence="11">
    <location>
        <begin position="33"/>
        <end position="182"/>
    </location>
</feature>
<dbReference type="GO" id="GO:0030971">
    <property type="term" value="F:receptor tyrosine kinase binding"/>
    <property type="evidence" value="ECO:0007669"/>
    <property type="project" value="InterPro"/>
</dbReference>
<dbReference type="GeneID" id="120814857"/>
<comment type="subcellular location">
    <subcellularLocation>
        <location evidence="1">Cell membrane</location>
    </subcellularLocation>
    <subcellularLocation>
        <location evidence="2">Secreted</location>
    </subcellularLocation>
</comment>
<evidence type="ECO:0000256" key="3">
    <source>
        <dbReference type="ARBA" id="ARBA00022475"/>
    </source>
</evidence>
<feature type="region of interest" description="Disordered" evidence="10">
    <location>
        <begin position="125"/>
        <end position="146"/>
    </location>
</feature>
<sequence>MIDRPIRSAVMLLPALFLLLLLLLLLAGSCGPEPEVRSPGTSLGRESRSPGGHRDPRHKEKFIKHLTGPLHFSPKCRKHFYRLYHSTRDCTTPEYYKRCARLLTRLANSLHYLIEVLLLMSRRPSPANRNASEAPQSSTDASTDSTGFYRLGRNKERLQTQQLLQQKLSSGTECLLHLFCVI</sequence>
<evidence type="ECO:0000256" key="4">
    <source>
        <dbReference type="ARBA" id="ARBA00022514"/>
    </source>
</evidence>
<reference evidence="12" key="3">
    <citation type="submission" date="2025-09" db="UniProtKB">
        <authorList>
            <consortium name="Ensembl"/>
        </authorList>
    </citation>
    <scope>IDENTIFICATION</scope>
</reference>
<evidence type="ECO:0000256" key="2">
    <source>
        <dbReference type="ARBA" id="ARBA00004613"/>
    </source>
</evidence>
<reference evidence="12" key="2">
    <citation type="submission" date="2025-08" db="UniProtKB">
        <authorList>
            <consortium name="Ensembl"/>
        </authorList>
    </citation>
    <scope>IDENTIFICATION</scope>
</reference>
<organism evidence="12 13">
    <name type="scientific">Gasterosteus aculeatus aculeatus</name>
    <name type="common">three-spined stickleback</name>
    <dbReference type="NCBI Taxonomy" id="481459"/>
    <lineage>
        <taxon>Eukaryota</taxon>
        <taxon>Metazoa</taxon>
        <taxon>Chordata</taxon>
        <taxon>Craniata</taxon>
        <taxon>Vertebrata</taxon>
        <taxon>Euteleostomi</taxon>
        <taxon>Actinopterygii</taxon>
        <taxon>Neopterygii</taxon>
        <taxon>Teleostei</taxon>
        <taxon>Neoteleostei</taxon>
        <taxon>Acanthomorphata</taxon>
        <taxon>Eupercaria</taxon>
        <taxon>Perciformes</taxon>
        <taxon>Cottioidei</taxon>
        <taxon>Gasterosteales</taxon>
        <taxon>Gasterosteidae</taxon>
        <taxon>Gasterosteus</taxon>
    </lineage>
</organism>
<dbReference type="GO" id="GO:0005125">
    <property type="term" value="F:cytokine activity"/>
    <property type="evidence" value="ECO:0007669"/>
    <property type="project" value="UniProtKB-KW"/>
</dbReference>
<accession>A0AAQ4PX47</accession>